<proteinExistence type="predicted"/>
<organism evidence="2 3">
    <name type="scientific">Dendrothele bispora (strain CBS 962.96)</name>
    <dbReference type="NCBI Taxonomy" id="1314807"/>
    <lineage>
        <taxon>Eukaryota</taxon>
        <taxon>Fungi</taxon>
        <taxon>Dikarya</taxon>
        <taxon>Basidiomycota</taxon>
        <taxon>Agaricomycotina</taxon>
        <taxon>Agaricomycetes</taxon>
        <taxon>Agaricomycetidae</taxon>
        <taxon>Agaricales</taxon>
        <taxon>Agaricales incertae sedis</taxon>
        <taxon>Dendrothele</taxon>
    </lineage>
</organism>
<dbReference type="AlphaFoldDB" id="A0A4S8LA96"/>
<keyword evidence="1" id="KW-1133">Transmembrane helix</keyword>
<dbReference type="Proteomes" id="UP000297245">
    <property type="component" value="Unassembled WGS sequence"/>
</dbReference>
<name>A0A4S8LA96_DENBC</name>
<gene>
    <name evidence="2" type="ORF">K435DRAFT_783268</name>
</gene>
<dbReference type="EMBL" id="ML179542">
    <property type="protein sequence ID" value="THU85511.1"/>
    <property type="molecule type" value="Genomic_DNA"/>
</dbReference>
<accession>A0A4S8LA96</accession>
<reference evidence="2 3" key="1">
    <citation type="journal article" date="2019" name="Nat. Ecol. Evol.">
        <title>Megaphylogeny resolves global patterns of mushroom evolution.</title>
        <authorList>
            <person name="Varga T."/>
            <person name="Krizsan K."/>
            <person name="Foldi C."/>
            <person name="Dima B."/>
            <person name="Sanchez-Garcia M."/>
            <person name="Sanchez-Ramirez S."/>
            <person name="Szollosi G.J."/>
            <person name="Szarkandi J.G."/>
            <person name="Papp V."/>
            <person name="Albert L."/>
            <person name="Andreopoulos W."/>
            <person name="Angelini C."/>
            <person name="Antonin V."/>
            <person name="Barry K.W."/>
            <person name="Bougher N.L."/>
            <person name="Buchanan P."/>
            <person name="Buyck B."/>
            <person name="Bense V."/>
            <person name="Catcheside P."/>
            <person name="Chovatia M."/>
            <person name="Cooper J."/>
            <person name="Damon W."/>
            <person name="Desjardin D."/>
            <person name="Finy P."/>
            <person name="Geml J."/>
            <person name="Haridas S."/>
            <person name="Hughes K."/>
            <person name="Justo A."/>
            <person name="Karasinski D."/>
            <person name="Kautmanova I."/>
            <person name="Kiss B."/>
            <person name="Kocsube S."/>
            <person name="Kotiranta H."/>
            <person name="LaButti K.M."/>
            <person name="Lechner B.E."/>
            <person name="Liimatainen K."/>
            <person name="Lipzen A."/>
            <person name="Lukacs Z."/>
            <person name="Mihaltcheva S."/>
            <person name="Morgado L.N."/>
            <person name="Niskanen T."/>
            <person name="Noordeloos M.E."/>
            <person name="Ohm R.A."/>
            <person name="Ortiz-Santana B."/>
            <person name="Ovrebo C."/>
            <person name="Racz N."/>
            <person name="Riley R."/>
            <person name="Savchenko A."/>
            <person name="Shiryaev A."/>
            <person name="Soop K."/>
            <person name="Spirin V."/>
            <person name="Szebenyi C."/>
            <person name="Tomsovsky M."/>
            <person name="Tulloss R.E."/>
            <person name="Uehling J."/>
            <person name="Grigoriev I.V."/>
            <person name="Vagvolgyi C."/>
            <person name="Papp T."/>
            <person name="Martin F.M."/>
            <person name="Miettinen O."/>
            <person name="Hibbett D.S."/>
            <person name="Nagy L.G."/>
        </authorList>
    </citation>
    <scope>NUCLEOTIDE SEQUENCE [LARGE SCALE GENOMIC DNA]</scope>
    <source>
        <strain evidence="2 3">CBS 962.96</strain>
    </source>
</reference>
<feature type="transmembrane region" description="Helical" evidence="1">
    <location>
        <begin position="7"/>
        <end position="27"/>
    </location>
</feature>
<sequence>MLSGLNASWIFFGGSILAYGIVAPSLVKNGLPFGKPGYPSPRYWLLWPSALIMLLYFFANIL</sequence>
<feature type="transmembrane region" description="Helical" evidence="1">
    <location>
        <begin position="43"/>
        <end position="61"/>
    </location>
</feature>
<protein>
    <submittedName>
        <fullName evidence="2">Uncharacterized protein</fullName>
    </submittedName>
</protein>
<keyword evidence="1" id="KW-0472">Membrane</keyword>
<dbReference type="OrthoDB" id="77405at2759"/>
<keyword evidence="3" id="KW-1185">Reference proteome</keyword>
<evidence type="ECO:0000256" key="1">
    <source>
        <dbReference type="SAM" id="Phobius"/>
    </source>
</evidence>
<evidence type="ECO:0000313" key="2">
    <source>
        <dbReference type="EMBL" id="THU85511.1"/>
    </source>
</evidence>
<evidence type="ECO:0000313" key="3">
    <source>
        <dbReference type="Proteomes" id="UP000297245"/>
    </source>
</evidence>
<keyword evidence="1" id="KW-0812">Transmembrane</keyword>